<dbReference type="OMA" id="DYARHDE"/>
<sequence length="193" mass="21201">MDPLRNQRFHMKPEQRLEAFSLTAGIIGGMTGFYEGVKMSSLRFLTENGHRLPQNVGGWYFYHKKKNYVMILSGVKQAFKVGTKYTLAVGTFFGLEATLDRARGSVDCLNTSAAAAICSASYAIFNRMRGSQIRKFTIRGGVMGLCLGFAQDFLIYARGGDVWYLESMGVKHPQVAQASPSADAPVSIRAPPA</sequence>
<accession>A0A642UZ97</accession>
<comment type="caution">
    <text evidence="1">The sequence shown here is derived from an EMBL/GenBank/DDBJ whole genome shotgun (WGS) entry which is preliminary data.</text>
</comment>
<dbReference type="EMBL" id="SWFT01000004">
    <property type="protein sequence ID" value="KAA8908703.1"/>
    <property type="molecule type" value="Genomic_DNA"/>
</dbReference>
<dbReference type="OrthoDB" id="5584028at2759"/>
<evidence type="ECO:0000313" key="2">
    <source>
        <dbReference type="Proteomes" id="UP000449547"/>
    </source>
</evidence>
<organism evidence="1 2">
    <name type="scientific">Diutina rugosa</name>
    <name type="common">Yeast</name>
    <name type="synonym">Candida rugosa</name>
    <dbReference type="NCBI Taxonomy" id="5481"/>
    <lineage>
        <taxon>Eukaryota</taxon>
        <taxon>Fungi</taxon>
        <taxon>Dikarya</taxon>
        <taxon>Ascomycota</taxon>
        <taxon>Saccharomycotina</taxon>
        <taxon>Pichiomycetes</taxon>
        <taxon>Debaryomycetaceae</taxon>
        <taxon>Diutina</taxon>
    </lineage>
</organism>
<keyword evidence="2" id="KW-1185">Reference proteome</keyword>
<dbReference type="VEuPathDB" id="FungiDB:DIURU_000016"/>
<dbReference type="AlphaFoldDB" id="A0A642UZ97"/>
<dbReference type="PANTHER" id="PTHR37852">
    <property type="entry name" value="YALI0B21208P"/>
    <property type="match status" value="1"/>
</dbReference>
<name>A0A642UZ97_DIURU</name>
<proteinExistence type="predicted"/>
<dbReference type="RefSeq" id="XP_034015131.1">
    <property type="nucleotide sequence ID" value="XM_034154160.1"/>
</dbReference>
<dbReference type="PANTHER" id="PTHR37852:SF1">
    <property type="entry name" value="HIG1 DOMAIN-CONTAINING PROTEIN"/>
    <property type="match status" value="1"/>
</dbReference>
<reference evidence="1 2" key="1">
    <citation type="submission" date="2019-07" db="EMBL/GenBank/DDBJ databases">
        <title>Genome assembly of two rare yeast pathogens: Diutina rugosa and Trichomonascus ciferrii.</title>
        <authorList>
            <person name="Mixao V."/>
            <person name="Saus E."/>
            <person name="Hansen A."/>
            <person name="Lass-Flor C."/>
            <person name="Gabaldon T."/>
        </authorList>
    </citation>
    <scope>NUCLEOTIDE SEQUENCE [LARGE SCALE GENOMIC DNA]</scope>
    <source>
        <strain evidence="1 2">CBS 613</strain>
    </source>
</reference>
<evidence type="ECO:0000313" key="1">
    <source>
        <dbReference type="EMBL" id="KAA8908703.1"/>
    </source>
</evidence>
<dbReference type="Proteomes" id="UP000449547">
    <property type="component" value="Unassembled WGS sequence"/>
</dbReference>
<evidence type="ECO:0008006" key="3">
    <source>
        <dbReference type="Google" id="ProtNLM"/>
    </source>
</evidence>
<protein>
    <recommendedName>
        <fullName evidence="3">Mitochondrial import inner membrane translocase subunit TIM22</fullName>
    </recommendedName>
</protein>
<gene>
    <name evidence="1" type="ORF">DIURU_000016</name>
</gene>
<dbReference type="GeneID" id="54778669"/>